<dbReference type="STRING" id="52689.AKG39_04815"/>
<dbReference type="GO" id="GO:0015948">
    <property type="term" value="P:methanogenesis"/>
    <property type="evidence" value="ECO:0007669"/>
    <property type="project" value="InterPro"/>
</dbReference>
<dbReference type="Gene3D" id="3.20.20.480">
    <property type="entry name" value="Trimethylamine methyltransferase-like"/>
    <property type="match status" value="1"/>
</dbReference>
<evidence type="ECO:0000313" key="4">
    <source>
        <dbReference type="EMBL" id="KNZ42755.1"/>
    </source>
</evidence>
<protein>
    <recommendedName>
        <fullName evidence="6">Trimethylamine methyltransferase</fullName>
    </recommendedName>
</protein>
<keyword evidence="2" id="KW-0489">Methyltransferase</keyword>
<proteinExistence type="inferred from homology"/>
<sequence length="471" mass="53128">MYKKHYTRNFVTKESVELIHEKSLHLLKTKGIRFSSNELLDLFKAKGLKVDGEIVYITEEVVNEALASCPRNFDYVSRGKKLQIGTIQKKTIGQSSLGPINVLQEGVHRPAVAADFINFVKLFHTSDVIDIIDCELLHPHDVPSAYKTDFMTLAPMVYSDKPLAGLNGSTETCRRTIKLAQEFNDIHDQVIMSTLITSAPPFAWDRLMCETLVEYAKNGQCCCIAGVGLAGMTAPPSLAGAIIQNNTERLAGIVATQLVNPGTPVIYQFCALETDLRFSVCVCGGAETSVEWFVENELANFYGLPKRSHGCLSDAKEDDYQSGRESTMVGLSALMCEPEMTYMLAGIMDSFNTLGYEKFMLDEDTYKLAGRFLRSVDFKEENLYMKKMETIEHSGNYIARTAKTYRNDFIFPDLANRKSYLNWEKEDNAISVREQATHAWKKRIEDYVPLELDNAQKKMIEDLLPAELRFK</sequence>
<dbReference type="EMBL" id="LGYO01000009">
    <property type="protein sequence ID" value="KNZ42755.1"/>
    <property type="molecule type" value="Genomic_DNA"/>
</dbReference>
<comment type="caution">
    <text evidence="4">The sequence shown here is derived from an EMBL/GenBank/DDBJ whole genome shotgun (WGS) entry which is preliminary data.</text>
</comment>
<organism evidence="4 5">
    <name type="scientific">Acetobacterium bakii</name>
    <dbReference type="NCBI Taxonomy" id="52689"/>
    <lineage>
        <taxon>Bacteria</taxon>
        <taxon>Bacillati</taxon>
        <taxon>Bacillota</taxon>
        <taxon>Clostridia</taxon>
        <taxon>Eubacteriales</taxon>
        <taxon>Eubacteriaceae</taxon>
        <taxon>Acetobacterium</taxon>
    </lineage>
</organism>
<dbReference type="InterPro" id="IPR038601">
    <property type="entry name" value="MttB-like_sf"/>
</dbReference>
<dbReference type="RefSeq" id="WP_050739234.1">
    <property type="nucleotide sequence ID" value="NZ_LGYO01000009.1"/>
</dbReference>
<dbReference type="GO" id="GO:0008168">
    <property type="term" value="F:methyltransferase activity"/>
    <property type="evidence" value="ECO:0007669"/>
    <property type="project" value="UniProtKB-KW"/>
</dbReference>
<dbReference type="PATRIC" id="fig|52689.4.peg.4073"/>
<dbReference type="OrthoDB" id="1778957at2"/>
<dbReference type="AlphaFoldDB" id="A0A0L6U4M6"/>
<evidence type="ECO:0000313" key="5">
    <source>
        <dbReference type="Proteomes" id="UP000036873"/>
    </source>
</evidence>
<accession>A0A0L6U4M6</accession>
<evidence type="ECO:0000256" key="3">
    <source>
        <dbReference type="ARBA" id="ARBA00022679"/>
    </source>
</evidence>
<comment type="similarity">
    <text evidence="1">Belongs to the trimethylamine methyltransferase family.</text>
</comment>
<reference evidence="5" key="1">
    <citation type="submission" date="2015-07" db="EMBL/GenBank/DDBJ databases">
        <title>Draft genome sequence of Acetobacterium bakii DSM 8293, a potential psychrophilic chemical producer through syngas fermentation.</title>
        <authorList>
            <person name="Song Y."/>
            <person name="Hwang S."/>
            <person name="Cho B.-K."/>
        </authorList>
    </citation>
    <scope>NUCLEOTIDE SEQUENCE [LARGE SCALE GENOMIC DNA]</scope>
    <source>
        <strain evidence="5">DSM 8239</strain>
    </source>
</reference>
<keyword evidence="3" id="KW-0808">Transferase</keyword>
<dbReference type="Proteomes" id="UP000036873">
    <property type="component" value="Unassembled WGS sequence"/>
</dbReference>
<gene>
    <name evidence="4" type="ORF">AKG39_04815</name>
</gene>
<dbReference type="Pfam" id="PF06253">
    <property type="entry name" value="MTTB"/>
    <property type="match status" value="1"/>
</dbReference>
<evidence type="ECO:0000256" key="1">
    <source>
        <dbReference type="ARBA" id="ARBA00007137"/>
    </source>
</evidence>
<dbReference type="GO" id="GO:0032259">
    <property type="term" value="P:methylation"/>
    <property type="evidence" value="ECO:0007669"/>
    <property type="project" value="UniProtKB-KW"/>
</dbReference>
<evidence type="ECO:0008006" key="6">
    <source>
        <dbReference type="Google" id="ProtNLM"/>
    </source>
</evidence>
<dbReference type="InterPro" id="IPR010426">
    <property type="entry name" value="MTTB_MeTrfase"/>
</dbReference>
<evidence type="ECO:0000256" key="2">
    <source>
        <dbReference type="ARBA" id="ARBA00022603"/>
    </source>
</evidence>
<keyword evidence="5" id="KW-1185">Reference proteome</keyword>
<name>A0A0L6U4M6_9FIRM</name>